<evidence type="ECO:0000256" key="1">
    <source>
        <dbReference type="ARBA" id="ARBA00022737"/>
    </source>
</evidence>
<dbReference type="Gene3D" id="3.40.50.300">
    <property type="entry name" value="P-loop containing nucleotide triphosphate hydrolases"/>
    <property type="match status" value="1"/>
</dbReference>
<reference evidence="6" key="1">
    <citation type="submission" date="2018-12" db="EMBL/GenBank/DDBJ databases">
        <title>Tengunoibacter tsumagoiensis gen. nov., sp. nov., Dictyobacter kobayashii sp. nov., D. alpinus sp. nov., and D. joshuensis sp. nov. and description of Dictyobacteraceae fam. nov. within the order Ktedonobacterales isolated from Tengu-no-mugimeshi.</title>
        <authorList>
            <person name="Wang C.M."/>
            <person name="Zheng Y."/>
            <person name="Sakai Y."/>
            <person name="Toyoda A."/>
            <person name="Minakuchi Y."/>
            <person name="Abe K."/>
            <person name="Yokota A."/>
            <person name="Yabe S."/>
        </authorList>
    </citation>
    <scope>NUCLEOTIDE SEQUENCE [LARGE SCALE GENOMIC DNA]</scope>
    <source>
        <strain evidence="6">S-27</strain>
    </source>
</reference>
<feature type="repeat" description="TPR" evidence="3">
    <location>
        <begin position="706"/>
        <end position="739"/>
    </location>
</feature>
<keyword evidence="2 3" id="KW-0802">TPR repeat</keyword>
<dbReference type="SUPFAM" id="SSF47413">
    <property type="entry name" value="lambda repressor-like DNA-binding domains"/>
    <property type="match status" value="1"/>
</dbReference>
<dbReference type="PANTHER" id="PTHR45641">
    <property type="entry name" value="TETRATRICOPEPTIDE REPEAT PROTEIN (AFU_ORTHOLOGUE AFUA_6G03870)"/>
    <property type="match status" value="1"/>
</dbReference>
<dbReference type="Pfam" id="PF00931">
    <property type="entry name" value="NB-ARC"/>
    <property type="match status" value="1"/>
</dbReference>
<dbReference type="InterPro" id="IPR019734">
    <property type="entry name" value="TPR_rpt"/>
</dbReference>
<dbReference type="SMART" id="SM00530">
    <property type="entry name" value="HTH_XRE"/>
    <property type="match status" value="1"/>
</dbReference>
<dbReference type="Gene3D" id="1.25.40.10">
    <property type="entry name" value="Tetratricopeptide repeat domain"/>
    <property type="match status" value="3"/>
</dbReference>
<keyword evidence="1" id="KW-0677">Repeat</keyword>
<dbReference type="Pfam" id="PF13181">
    <property type="entry name" value="TPR_8"/>
    <property type="match status" value="1"/>
</dbReference>
<keyword evidence="6" id="KW-1185">Reference proteome</keyword>
<comment type="caution">
    <text evidence="5">The sequence shown here is derived from an EMBL/GenBank/DDBJ whole genome shotgun (WGS) entry which is preliminary data.</text>
</comment>
<dbReference type="SUPFAM" id="SSF52540">
    <property type="entry name" value="P-loop containing nucleoside triphosphate hydrolases"/>
    <property type="match status" value="1"/>
</dbReference>
<proteinExistence type="predicted"/>
<dbReference type="PANTHER" id="PTHR45641:SF19">
    <property type="entry name" value="NEPHROCYSTIN-3"/>
    <property type="match status" value="1"/>
</dbReference>
<dbReference type="Pfam" id="PF13424">
    <property type="entry name" value="TPR_12"/>
    <property type="match status" value="2"/>
</dbReference>
<dbReference type="InterPro" id="IPR002182">
    <property type="entry name" value="NB-ARC"/>
</dbReference>
<dbReference type="PROSITE" id="PS50943">
    <property type="entry name" value="HTH_CROC1"/>
    <property type="match status" value="1"/>
</dbReference>
<dbReference type="OrthoDB" id="135595at2"/>
<dbReference type="GO" id="GO:0003677">
    <property type="term" value="F:DNA binding"/>
    <property type="evidence" value="ECO:0007669"/>
    <property type="project" value="InterPro"/>
</dbReference>
<feature type="repeat" description="TPR" evidence="3">
    <location>
        <begin position="538"/>
        <end position="571"/>
    </location>
</feature>
<gene>
    <name evidence="5" type="ORF">KDAU_51710</name>
</gene>
<dbReference type="EMBL" id="BIFQ01000002">
    <property type="protein sequence ID" value="GCE07842.1"/>
    <property type="molecule type" value="Genomic_DNA"/>
</dbReference>
<feature type="repeat" description="TPR" evidence="3">
    <location>
        <begin position="832"/>
        <end position="865"/>
    </location>
</feature>
<dbReference type="RefSeq" id="WP_126599955.1">
    <property type="nucleotide sequence ID" value="NZ_BIFQ01000002.1"/>
</dbReference>
<evidence type="ECO:0000313" key="6">
    <source>
        <dbReference type="Proteomes" id="UP000287224"/>
    </source>
</evidence>
<dbReference type="Proteomes" id="UP000287224">
    <property type="component" value="Unassembled WGS sequence"/>
</dbReference>
<dbReference type="AlphaFoldDB" id="A0A401ZLY3"/>
<name>A0A401ZLY3_9CHLR</name>
<dbReference type="SUPFAM" id="SSF48452">
    <property type="entry name" value="TPR-like"/>
    <property type="match status" value="2"/>
</dbReference>
<dbReference type="Pfam" id="PF13374">
    <property type="entry name" value="TPR_10"/>
    <property type="match status" value="2"/>
</dbReference>
<dbReference type="GO" id="GO:0043531">
    <property type="term" value="F:ADP binding"/>
    <property type="evidence" value="ECO:0007669"/>
    <property type="project" value="InterPro"/>
</dbReference>
<dbReference type="InterPro" id="IPR010982">
    <property type="entry name" value="Lambda_DNA-bd_dom_sf"/>
</dbReference>
<dbReference type="SMART" id="SM00028">
    <property type="entry name" value="TPR"/>
    <property type="match status" value="8"/>
</dbReference>
<dbReference type="Pfam" id="PF01381">
    <property type="entry name" value="HTH_3"/>
    <property type="match status" value="1"/>
</dbReference>
<dbReference type="Pfam" id="PF25000">
    <property type="entry name" value="DUF7779"/>
    <property type="match status" value="1"/>
</dbReference>
<feature type="repeat" description="TPR" evidence="3">
    <location>
        <begin position="748"/>
        <end position="781"/>
    </location>
</feature>
<dbReference type="InterPro" id="IPR027417">
    <property type="entry name" value="P-loop_NTPase"/>
</dbReference>
<evidence type="ECO:0000256" key="2">
    <source>
        <dbReference type="ARBA" id="ARBA00022803"/>
    </source>
</evidence>
<evidence type="ECO:0000313" key="5">
    <source>
        <dbReference type="EMBL" id="GCE07842.1"/>
    </source>
</evidence>
<dbReference type="PROSITE" id="PS50005">
    <property type="entry name" value="TPR"/>
    <property type="match status" value="4"/>
</dbReference>
<accession>A0A401ZLY3</accession>
<dbReference type="InterPro" id="IPR011990">
    <property type="entry name" value="TPR-like_helical_dom_sf"/>
</dbReference>
<protein>
    <submittedName>
        <fullName evidence="5">Tetratricopeptide repeat protein</fullName>
    </submittedName>
</protein>
<evidence type="ECO:0000256" key="3">
    <source>
        <dbReference type="PROSITE-ProRule" id="PRU00339"/>
    </source>
</evidence>
<dbReference type="CDD" id="cd00093">
    <property type="entry name" value="HTH_XRE"/>
    <property type="match status" value="1"/>
</dbReference>
<dbReference type="InterPro" id="IPR001387">
    <property type="entry name" value="Cro/C1-type_HTH"/>
</dbReference>
<dbReference type="InterPro" id="IPR056681">
    <property type="entry name" value="DUF7779"/>
</dbReference>
<sequence length="890" mass="101911">MPKNTLLRQQRILRNWRQQDLANQLGTTMITVQRWERGTQQPNTYYRIKLCEIFELSASELGLGDETPAHTENDTRTTAPSSAELSLWTIPYARNPHFTGRDNLLDQIAQQFSSTETAQPAAIRRVALTQAQAIKGLGGIGKTQIAIEYAYRALAQKRYTHTLWISAATAESIQASFIALARLLPGDPLTDETDQHKLNAAVKRWLEECQHPWLLIVDNVDDLALIQPFLPIWGNGDILLTTRANAVGTIPLSFAIDTMGLAESTHFLLQRARRLESVSPEETDEATNIAIELGQFPLALDQAAAYIEETGCSFHDYRLLYQQHRYMLLARRGRQATSYHEPVATTWSLSLQQVKQTNPAAAMLLELCAFLAPDAIPEELLEQGAPYWPPLLRQAVGSRFTLNQMLEILLSFSLIKRLTEDNLLSIHRLVQVVHLEGMQPEERCQWVQRLVLAMNAIFPENTAQTEGWSLCQRYLDQVQACDTLIQDYRILSSEAAGLLSRAGWYLKEHAVYPQAEALHQRALAIWECSQDTNPLPVARQLVQLAALYHDWGKYGQSEQFYQQALSLYERPEIRDNIRVGMAMYGLATLYNNQGKDAQAEALYLRAIDFYEQRFGPQCLDLPPLLNGLAYVYVKQRKYARVEALCLRSVHLLKKHLDPDNLAIANPLIILAAPYAEQERYVEAEEILQQVLRIREKHLGSEHFRVAFVWHELAKLYQKQGRYEDAEHCYRRALAICEQQLGSNHPQVADSFNRLGTLYREQKRYAQAEACFQRALRIREQLQNPDQFLVSDVILELAILHFEQRKDEEAERHFQQLLYLRENVLRLDDERLAEALYHLARFRQAQGRIQQATAFYQRALRIQQQTLGADNPLTLATAQSMQELAQTAEHP</sequence>
<dbReference type="Gene3D" id="1.10.260.40">
    <property type="entry name" value="lambda repressor-like DNA-binding domains"/>
    <property type="match status" value="1"/>
</dbReference>
<feature type="domain" description="HTH cro/C1-type" evidence="4">
    <location>
        <begin position="7"/>
        <end position="61"/>
    </location>
</feature>
<evidence type="ECO:0000259" key="4">
    <source>
        <dbReference type="PROSITE" id="PS50943"/>
    </source>
</evidence>
<organism evidence="5 6">
    <name type="scientific">Dictyobacter aurantiacus</name>
    <dbReference type="NCBI Taxonomy" id="1936993"/>
    <lineage>
        <taxon>Bacteria</taxon>
        <taxon>Bacillati</taxon>
        <taxon>Chloroflexota</taxon>
        <taxon>Ktedonobacteria</taxon>
        <taxon>Ktedonobacterales</taxon>
        <taxon>Dictyobacteraceae</taxon>
        <taxon>Dictyobacter</taxon>
    </lineage>
</organism>